<dbReference type="Proteomes" id="UP001461163">
    <property type="component" value="Unassembled WGS sequence"/>
</dbReference>
<evidence type="ECO:0000313" key="11">
    <source>
        <dbReference type="Proteomes" id="UP001461163"/>
    </source>
</evidence>
<comment type="subcellular location">
    <subcellularLocation>
        <location evidence="1">Cell inner membrane</location>
    </subcellularLocation>
</comment>
<feature type="domain" description="Mce/MlaD" evidence="9">
    <location>
        <begin position="294"/>
        <end position="390"/>
    </location>
</feature>
<keyword evidence="6 8" id="KW-0472">Membrane</keyword>
<name>A0ABU9SQ24_9ALTE</name>
<keyword evidence="2" id="KW-1003">Cell membrane</keyword>
<organism evidence="10 11">
    <name type="scientific">Paraglaciecola mesophila</name>
    <dbReference type="NCBI Taxonomy" id="197222"/>
    <lineage>
        <taxon>Bacteria</taxon>
        <taxon>Pseudomonadati</taxon>
        <taxon>Pseudomonadota</taxon>
        <taxon>Gammaproteobacteria</taxon>
        <taxon>Alteromonadales</taxon>
        <taxon>Alteromonadaceae</taxon>
        <taxon>Paraglaciecola</taxon>
    </lineage>
</organism>
<keyword evidence="3" id="KW-0997">Cell inner membrane</keyword>
<dbReference type="PANTHER" id="PTHR30462:SF2">
    <property type="entry name" value="INTERMEMBRANE TRANSPORT PROTEIN PQIB"/>
    <property type="match status" value="1"/>
</dbReference>
<sequence length="554" mass="61174">MHENGEPADITNVKSISKIWLVPIVAICMGAWMFYHQWSNQGPLINIVFENASGLEVGKTKIKMHNVDVGEVKTIALTEDLQKVLVTARMSANSEGLLRESTEFWAVNPRISLNGISGLNTLVSGTYINMSTNLEGPSSRDFVALSAPPITPSGTPGLHVTLNSDAEFAFKEGDPVIYKGLKVGEFESIYFNFEERVVYYNTFIQAPYHKLITTNTKFWNTSGVEMDIGANGFKVKSSSIETLITNGVAFGVPEGMPQGNRVSERSYFNIHDSYDSAAEERYKESAKFVILVEDTVRGLHVGAPVEYRGIKVGKVLDINPPNSNQQKWLDAGVAIPVVIGIQPGRVEQTDDDIGIEFINRQITTWVENGFRASLQTGNLLTGALFVNLEQYANVPSVEMEKFQDYPVIPSISNEFSQITEKVSAILDNINDMDLIQLSEAANKMMDDISASANSMNSTADDFAGTLKQMEEQQVSAKLANALEGIAELTSGFSSGSRTNNEINETLDTLQQRLRELQPLLLELNQAPNSLIFDKAPKPYLQPGIRKNNTQQERK</sequence>
<gene>
    <name evidence="10" type="primary">pqiB</name>
    <name evidence="10" type="ORF">WNY77_01100</name>
</gene>
<evidence type="ECO:0000256" key="3">
    <source>
        <dbReference type="ARBA" id="ARBA00022519"/>
    </source>
</evidence>
<evidence type="ECO:0000256" key="7">
    <source>
        <dbReference type="SAM" id="MobiDB-lite"/>
    </source>
</evidence>
<proteinExistence type="predicted"/>
<keyword evidence="5 8" id="KW-1133">Transmembrane helix</keyword>
<keyword evidence="11" id="KW-1185">Reference proteome</keyword>
<protein>
    <submittedName>
        <fullName evidence="10">Intermembrane transport protein PqiB</fullName>
    </submittedName>
</protein>
<accession>A0ABU9SQ24</accession>
<dbReference type="EMBL" id="JBBMQS010000001">
    <property type="protein sequence ID" value="MEM5495983.1"/>
    <property type="molecule type" value="Genomic_DNA"/>
</dbReference>
<evidence type="ECO:0000256" key="5">
    <source>
        <dbReference type="ARBA" id="ARBA00022989"/>
    </source>
</evidence>
<dbReference type="NCBIfam" id="NF008070">
    <property type="entry name" value="PRK10807.1"/>
    <property type="match status" value="1"/>
</dbReference>
<evidence type="ECO:0000256" key="4">
    <source>
        <dbReference type="ARBA" id="ARBA00022692"/>
    </source>
</evidence>
<keyword evidence="4 8" id="KW-0812">Transmembrane</keyword>
<reference evidence="10 11" key="1">
    <citation type="submission" date="2024-03" db="EMBL/GenBank/DDBJ databases">
        <title>Community enrichment and isolation of bacterial strains for fucoidan degradation.</title>
        <authorList>
            <person name="Sichert A."/>
        </authorList>
    </citation>
    <scope>NUCLEOTIDE SEQUENCE [LARGE SCALE GENOMIC DNA]</scope>
    <source>
        <strain evidence="10 11">AS12</strain>
    </source>
</reference>
<evidence type="ECO:0000313" key="10">
    <source>
        <dbReference type="EMBL" id="MEM5495983.1"/>
    </source>
</evidence>
<dbReference type="Pfam" id="PF02470">
    <property type="entry name" value="MlaD"/>
    <property type="match status" value="2"/>
</dbReference>
<comment type="caution">
    <text evidence="10">The sequence shown here is derived from an EMBL/GenBank/DDBJ whole genome shotgun (WGS) entry which is preliminary data.</text>
</comment>
<feature type="region of interest" description="Disordered" evidence="7">
    <location>
        <begin position="534"/>
        <end position="554"/>
    </location>
</feature>
<dbReference type="PANTHER" id="PTHR30462">
    <property type="entry name" value="INTERMEMBRANE TRANSPORT PROTEIN PQIB-RELATED"/>
    <property type="match status" value="1"/>
</dbReference>
<dbReference type="RefSeq" id="WP_342880603.1">
    <property type="nucleotide sequence ID" value="NZ_JBBMQS010000001.1"/>
</dbReference>
<evidence type="ECO:0000256" key="6">
    <source>
        <dbReference type="ARBA" id="ARBA00023136"/>
    </source>
</evidence>
<evidence type="ECO:0000256" key="2">
    <source>
        <dbReference type="ARBA" id="ARBA00022475"/>
    </source>
</evidence>
<dbReference type="InterPro" id="IPR003399">
    <property type="entry name" value="Mce/MlaD"/>
</dbReference>
<feature type="transmembrane region" description="Helical" evidence="8">
    <location>
        <begin position="20"/>
        <end position="38"/>
    </location>
</feature>
<feature type="domain" description="Mce/MlaD" evidence="9">
    <location>
        <begin position="42"/>
        <end position="131"/>
    </location>
</feature>
<dbReference type="InterPro" id="IPR051800">
    <property type="entry name" value="PqiA-PqiB_transport"/>
</dbReference>
<evidence type="ECO:0000259" key="9">
    <source>
        <dbReference type="Pfam" id="PF02470"/>
    </source>
</evidence>
<evidence type="ECO:0000256" key="8">
    <source>
        <dbReference type="SAM" id="Phobius"/>
    </source>
</evidence>
<evidence type="ECO:0000256" key="1">
    <source>
        <dbReference type="ARBA" id="ARBA00004533"/>
    </source>
</evidence>